<feature type="domain" description="ABC1 atypical kinase-like" evidence="2">
    <location>
        <begin position="166"/>
        <end position="315"/>
    </location>
</feature>
<sequence>IDKYILHPTKVLLRLIYLSFNFLPILIYFPTCFVGDEKTKNRRFNSFYNYLTYRIELAGPTFVKLGQWAATRADLFPKEFCEVLSKLHSRVNPHPISYTRKLFQECFPGLTLEDVFDEFLEKPIGVGAMAQVYRAKLKKDLVYQDLPNINNQLLAPTYQLPPLHNGYVAVKVLHPRARKSVERDLIILSILASVVTTLVPTLQWVSLEEEVKTFSKMMHEQLDLITEANNLTKLRHNFRAQKEVKFPRPILPLVSESILVEKFEHGVPLKKFMDLGEDGVFNQDIAAVGLNSFLKMLLLDNFIHADLHPGNIMVKFYRPSKDGWFNKLRSILDYTFKHQSIEDIFNKIRAEYPGDFNQFKEVLNDLYTISFYPQFIFLDAGLVTTLDDINRINFIDLFKSVAEFDGKKSGELIIDRSSRPEQVTNREEFVEKMSKLILHLRSSAFKLSSVDISSLLGNVFSMVRNHRVKLEGEFVNVVMSIMILEGVGRTLDPELDLFREALPLLRSLGTSTITPMPMSDGPFWFIKIWFGLEARQIL</sequence>
<evidence type="ECO:0000313" key="4">
    <source>
        <dbReference type="Proteomes" id="UP000070444"/>
    </source>
</evidence>
<dbReference type="EMBL" id="KQ964440">
    <property type="protein sequence ID" value="KXN73221.1"/>
    <property type="molecule type" value="Genomic_DNA"/>
</dbReference>
<evidence type="ECO:0000256" key="1">
    <source>
        <dbReference type="ARBA" id="ARBA00009670"/>
    </source>
</evidence>
<dbReference type="InterPro" id="IPR052402">
    <property type="entry name" value="ADCK_kinase"/>
</dbReference>
<keyword evidence="4" id="KW-1185">Reference proteome</keyword>
<protein>
    <submittedName>
        <fullName evidence="3">ABC1-domain-containing protein</fullName>
    </submittedName>
</protein>
<evidence type="ECO:0000259" key="2">
    <source>
        <dbReference type="Pfam" id="PF03109"/>
    </source>
</evidence>
<evidence type="ECO:0000313" key="3">
    <source>
        <dbReference type="EMBL" id="KXN73221.1"/>
    </source>
</evidence>
<dbReference type="InterPro" id="IPR011009">
    <property type="entry name" value="Kinase-like_dom_sf"/>
</dbReference>
<dbReference type="AlphaFoldDB" id="A0A137PE57"/>
<dbReference type="SUPFAM" id="SSF56112">
    <property type="entry name" value="Protein kinase-like (PK-like)"/>
    <property type="match status" value="1"/>
</dbReference>
<dbReference type="STRING" id="796925.A0A137PE57"/>
<dbReference type="OrthoDB" id="1290869at2759"/>
<organism evidence="3 4">
    <name type="scientific">Conidiobolus coronatus (strain ATCC 28846 / CBS 209.66 / NRRL 28638)</name>
    <name type="common">Delacroixia coronata</name>
    <dbReference type="NCBI Taxonomy" id="796925"/>
    <lineage>
        <taxon>Eukaryota</taxon>
        <taxon>Fungi</taxon>
        <taxon>Fungi incertae sedis</taxon>
        <taxon>Zoopagomycota</taxon>
        <taxon>Entomophthoromycotina</taxon>
        <taxon>Entomophthoromycetes</taxon>
        <taxon>Entomophthorales</taxon>
        <taxon>Ancylistaceae</taxon>
        <taxon>Conidiobolus</taxon>
    </lineage>
</organism>
<dbReference type="PANTHER" id="PTHR45890">
    <property type="entry name" value="AARF DOMAIN CONTAINING KINASE 2 (PREDICTED)"/>
    <property type="match status" value="1"/>
</dbReference>
<dbReference type="CDD" id="cd13971">
    <property type="entry name" value="ADCK2-like"/>
    <property type="match status" value="1"/>
</dbReference>
<dbReference type="Proteomes" id="UP000070444">
    <property type="component" value="Unassembled WGS sequence"/>
</dbReference>
<dbReference type="InterPro" id="IPR004147">
    <property type="entry name" value="ABC1_dom"/>
</dbReference>
<dbReference type="InterPro" id="IPR044095">
    <property type="entry name" value="ADCK2_dom"/>
</dbReference>
<proteinExistence type="inferred from homology"/>
<feature type="non-terminal residue" evidence="3">
    <location>
        <position position="538"/>
    </location>
</feature>
<gene>
    <name evidence="3" type="ORF">CONCODRAFT_26216</name>
</gene>
<dbReference type="GO" id="GO:0005739">
    <property type="term" value="C:mitochondrion"/>
    <property type="evidence" value="ECO:0007669"/>
    <property type="project" value="TreeGrafter"/>
</dbReference>
<comment type="similarity">
    <text evidence="1">Belongs to the protein kinase superfamily. ADCK protein kinase family.</text>
</comment>
<name>A0A137PE57_CONC2</name>
<reference evidence="3 4" key="1">
    <citation type="journal article" date="2015" name="Genome Biol. Evol.">
        <title>Phylogenomic analyses indicate that early fungi evolved digesting cell walls of algal ancestors of land plants.</title>
        <authorList>
            <person name="Chang Y."/>
            <person name="Wang S."/>
            <person name="Sekimoto S."/>
            <person name="Aerts A.L."/>
            <person name="Choi C."/>
            <person name="Clum A."/>
            <person name="LaButti K.M."/>
            <person name="Lindquist E.A."/>
            <person name="Yee Ngan C."/>
            <person name="Ohm R.A."/>
            <person name="Salamov A.A."/>
            <person name="Grigoriev I.V."/>
            <person name="Spatafora J.W."/>
            <person name="Berbee M.L."/>
        </authorList>
    </citation>
    <scope>NUCLEOTIDE SEQUENCE [LARGE SCALE GENOMIC DNA]</scope>
    <source>
        <strain evidence="3 4">NRRL 28638</strain>
    </source>
</reference>
<feature type="domain" description="ABC1 atypical kinase-like" evidence="2">
    <location>
        <begin position="86"/>
        <end position="139"/>
    </location>
</feature>
<feature type="non-terminal residue" evidence="3">
    <location>
        <position position="1"/>
    </location>
</feature>
<dbReference type="Pfam" id="PF03109">
    <property type="entry name" value="ABC1"/>
    <property type="match status" value="2"/>
</dbReference>
<dbReference type="OMA" id="SMVRTHH"/>
<accession>A0A137PE57</accession>
<dbReference type="PANTHER" id="PTHR45890:SF1">
    <property type="entry name" value="AARF DOMAIN CONTAINING KINASE 2"/>
    <property type="match status" value="1"/>
</dbReference>